<dbReference type="GO" id="GO:0004312">
    <property type="term" value="F:fatty acid synthase activity"/>
    <property type="evidence" value="ECO:0007669"/>
    <property type="project" value="TreeGrafter"/>
</dbReference>
<evidence type="ECO:0000256" key="1">
    <source>
        <dbReference type="ARBA" id="ARBA00022450"/>
    </source>
</evidence>
<dbReference type="GO" id="GO:0005886">
    <property type="term" value="C:plasma membrane"/>
    <property type="evidence" value="ECO:0007669"/>
    <property type="project" value="TreeGrafter"/>
</dbReference>
<dbReference type="Gene3D" id="3.40.366.10">
    <property type="entry name" value="Malonyl-Coenzyme A Acyl Carrier Protein, domain 2"/>
    <property type="match status" value="1"/>
</dbReference>
<evidence type="ECO:0000256" key="3">
    <source>
        <dbReference type="ARBA" id="ARBA00022679"/>
    </source>
</evidence>
<reference evidence="7 8" key="1">
    <citation type="submission" date="2017-02" db="EMBL/GenBank/DDBJ databases">
        <title>The new phylogeny of genus Mycobacterium.</title>
        <authorList>
            <person name="Tortoli E."/>
            <person name="Trovato A."/>
            <person name="Cirillo D.M."/>
        </authorList>
    </citation>
    <scope>NUCLEOTIDE SEQUENCE [LARGE SCALE GENOMIC DNA]</scope>
    <source>
        <strain evidence="7 8">DSM 44338</strain>
    </source>
</reference>
<dbReference type="GO" id="GO:0006633">
    <property type="term" value="P:fatty acid biosynthetic process"/>
    <property type="evidence" value="ECO:0007669"/>
    <property type="project" value="TreeGrafter"/>
</dbReference>
<dbReference type="InterPro" id="IPR001227">
    <property type="entry name" value="Ac_transferase_dom_sf"/>
</dbReference>
<dbReference type="GO" id="GO:0071770">
    <property type="term" value="P:DIM/DIP cell wall layer assembly"/>
    <property type="evidence" value="ECO:0007669"/>
    <property type="project" value="TreeGrafter"/>
</dbReference>
<dbReference type="RefSeq" id="WP_133056267.1">
    <property type="nucleotide sequence ID" value="NZ_MVIM01000058.1"/>
</dbReference>
<sequence length="424" mass="45986">LMTRIAGAGSMASVELPAKQVLSELAVDEIADVVVAVVASPESTVIGGAAETVRELVARWEQRDVLAREIAVDVASHSPQVEPILDELTNVLAELNPMTPQVPFYSATQFDPREQPVCDSRYWVDNLRRTVRFAAAVRAALEDGYRVFVELAPHPLLTHAVEQTARSLDIPLAVLACMRREQPLPHGMRSLLVDLHSAGAAVDFSVLYPNGRLVDAPLPTWTHRQLWLSSNDQDASTRRGSTISVHPLLGAHVRLQEDPERHVWEAEVGTVAQPWLADHQIRNTTMLPGAAYCEMALAAAHTVLGEASEVRDIYFQQALLLDEQTTVGASASLASPGVVEFTVETRQRHEQALRATAALRIGDDHRPPAHDTSALIAAHPGRVDGAEVRNRLSQHGVQYGPAFSGLGVVRIGAGETRTVLAEVA</sequence>
<accession>A0A1X0JC82</accession>
<keyword evidence="1" id="KW-0596">Phosphopantetheine</keyword>
<evidence type="ECO:0000256" key="4">
    <source>
        <dbReference type="ARBA" id="ARBA00023268"/>
    </source>
</evidence>
<dbReference type="InterPro" id="IPR042104">
    <property type="entry name" value="PKS_dehydratase_sf"/>
</dbReference>
<dbReference type="InterPro" id="IPR050091">
    <property type="entry name" value="PKS_NRPS_Biosynth_Enz"/>
</dbReference>
<evidence type="ECO:0000259" key="6">
    <source>
        <dbReference type="PROSITE" id="PS52019"/>
    </source>
</evidence>
<dbReference type="InterPro" id="IPR014043">
    <property type="entry name" value="Acyl_transferase_dom"/>
</dbReference>
<keyword evidence="8" id="KW-1185">Reference proteome</keyword>
<dbReference type="PANTHER" id="PTHR43775">
    <property type="entry name" value="FATTY ACID SYNTHASE"/>
    <property type="match status" value="1"/>
</dbReference>
<comment type="caution">
    <text evidence="5">Lacks conserved residue(s) required for the propagation of feature annotation.</text>
</comment>
<dbReference type="SMART" id="SM00826">
    <property type="entry name" value="PKS_DH"/>
    <property type="match status" value="1"/>
</dbReference>
<protein>
    <submittedName>
        <fullName evidence="7">Polyketide synthase</fullName>
    </submittedName>
</protein>
<evidence type="ECO:0000313" key="7">
    <source>
        <dbReference type="EMBL" id="ORB60075.1"/>
    </source>
</evidence>
<feature type="region of interest" description="N-terminal hotdog fold" evidence="5">
    <location>
        <begin position="246"/>
        <end position="366"/>
    </location>
</feature>
<gene>
    <name evidence="7" type="ORF">BST47_30105</name>
</gene>
<feature type="non-terminal residue" evidence="7">
    <location>
        <position position="1"/>
    </location>
</feature>
<dbReference type="Proteomes" id="UP000192411">
    <property type="component" value="Unassembled WGS sequence"/>
</dbReference>
<feature type="non-terminal residue" evidence="7">
    <location>
        <position position="424"/>
    </location>
</feature>
<dbReference type="InterPro" id="IPR016035">
    <property type="entry name" value="Acyl_Trfase/lysoPLipase"/>
</dbReference>
<dbReference type="STRING" id="75922.BST47_30105"/>
<evidence type="ECO:0000256" key="5">
    <source>
        <dbReference type="PROSITE-ProRule" id="PRU01363"/>
    </source>
</evidence>
<dbReference type="OrthoDB" id="9778690at2"/>
<feature type="domain" description="PKS/mFAS DH" evidence="6">
    <location>
        <begin position="246"/>
        <end position="424"/>
    </location>
</feature>
<dbReference type="InterPro" id="IPR016036">
    <property type="entry name" value="Malonyl_transacylase_ACP-bd"/>
</dbReference>
<name>A0A1X0JC82_9MYCO</name>
<dbReference type="EMBL" id="MVIM01000058">
    <property type="protein sequence ID" value="ORB60075.1"/>
    <property type="molecule type" value="Genomic_DNA"/>
</dbReference>
<dbReference type="Gene3D" id="3.30.70.3290">
    <property type="match status" value="1"/>
</dbReference>
<dbReference type="PROSITE" id="PS52019">
    <property type="entry name" value="PKS_MFAS_DH"/>
    <property type="match status" value="1"/>
</dbReference>
<dbReference type="InterPro" id="IPR049552">
    <property type="entry name" value="PKS_DH_N"/>
</dbReference>
<keyword evidence="2" id="KW-0597">Phosphoprotein</keyword>
<dbReference type="AlphaFoldDB" id="A0A1X0JC82"/>
<feature type="region of interest" description="C-terminal hotdog fold" evidence="5">
    <location>
        <begin position="380"/>
        <end position="424"/>
    </location>
</feature>
<dbReference type="InterPro" id="IPR049900">
    <property type="entry name" value="PKS_mFAS_DH"/>
</dbReference>
<organism evidence="7 8">
    <name type="scientific">Mycolicibacterium tusciae</name>
    <dbReference type="NCBI Taxonomy" id="75922"/>
    <lineage>
        <taxon>Bacteria</taxon>
        <taxon>Bacillati</taxon>
        <taxon>Actinomycetota</taxon>
        <taxon>Actinomycetes</taxon>
        <taxon>Mycobacteriales</taxon>
        <taxon>Mycobacteriaceae</taxon>
        <taxon>Mycolicibacterium</taxon>
    </lineage>
</organism>
<keyword evidence="4" id="KW-0511">Multifunctional enzyme</keyword>
<evidence type="ECO:0000313" key="8">
    <source>
        <dbReference type="Proteomes" id="UP000192411"/>
    </source>
</evidence>
<dbReference type="InterPro" id="IPR020807">
    <property type="entry name" value="PKS_DH"/>
</dbReference>
<keyword evidence="3" id="KW-0808">Transferase</keyword>
<dbReference type="Pfam" id="PF00698">
    <property type="entry name" value="Acyl_transf_1"/>
    <property type="match status" value="1"/>
</dbReference>
<dbReference type="SUPFAM" id="SSF52151">
    <property type="entry name" value="FabD/lysophospholipase-like"/>
    <property type="match status" value="1"/>
</dbReference>
<dbReference type="PANTHER" id="PTHR43775:SF37">
    <property type="entry name" value="SI:DKEY-61P9.11"/>
    <property type="match status" value="1"/>
</dbReference>
<proteinExistence type="predicted"/>
<dbReference type="SUPFAM" id="SSF55048">
    <property type="entry name" value="Probable ACP-binding domain of malonyl-CoA ACP transacylase"/>
    <property type="match status" value="1"/>
</dbReference>
<dbReference type="GO" id="GO:0005737">
    <property type="term" value="C:cytoplasm"/>
    <property type="evidence" value="ECO:0007669"/>
    <property type="project" value="TreeGrafter"/>
</dbReference>
<evidence type="ECO:0000256" key="2">
    <source>
        <dbReference type="ARBA" id="ARBA00022553"/>
    </source>
</evidence>
<dbReference type="SMART" id="SM00827">
    <property type="entry name" value="PKS_AT"/>
    <property type="match status" value="1"/>
</dbReference>
<dbReference type="Gene3D" id="3.10.129.110">
    <property type="entry name" value="Polyketide synthase dehydratase"/>
    <property type="match status" value="1"/>
</dbReference>
<dbReference type="Pfam" id="PF21089">
    <property type="entry name" value="PKS_DH_N"/>
    <property type="match status" value="1"/>
</dbReference>
<dbReference type="FunFam" id="3.30.70.250:FF:000003">
    <property type="entry name" value="Polyketide beta-ketoacyl synthase Pks3"/>
    <property type="match status" value="1"/>
</dbReference>
<comment type="caution">
    <text evidence="7">The sequence shown here is derived from an EMBL/GenBank/DDBJ whole genome shotgun (WGS) entry which is preliminary data.</text>
</comment>